<dbReference type="Gene3D" id="2.170.270.10">
    <property type="entry name" value="SET domain"/>
    <property type="match status" value="1"/>
</dbReference>
<name>A0A1F5EAZ4_9BACT</name>
<dbReference type="InterPro" id="IPR046341">
    <property type="entry name" value="SET_dom_sf"/>
</dbReference>
<dbReference type="Pfam" id="PF00856">
    <property type="entry name" value="SET"/>
    <property type="match status" value="1"/>
</dbReference>
<accession>A0A1F5EAZ4</accession>
<comment type="caution">
    <text evidence="2">The sequence shown here is derived from an EMBL/GenBank/DDBJ whole genome shotgun (WGS) entry which is preliminary data.</text>
</comment>
<reference evidence="2 3" key="1">
    <citation type="journal article" date="2016" name="Nat. Commun.">
        <title>Thousands of microbial genomes shed light on interconnected biogeochemical processes in an aquifer system.</title>
        <authorList>
            <person name="Anantharaman K."/>
            <person name="Brown C.T."/>
            <person name="Hug L.A."/>
            <person name="Sharon I."/>
            <person name="Castelle C.J."/>
            <person name="Probst A.J."/>
            <person name="Thomas B.C."/>
            <person name="Singh A."/>
            <person name="Wilkins M.J."/>
            <person name="Karaoz U."/>
            <person name="Brodie E.L."/>
            <person name="Williams K.H."/>
            <person name="Hubbard S.S."/>
            <person name="Banfield J.F."/>
        </authorList>
    </citation>
    <scope>NUCLEOTIDE SEQUENCE [LARGE SCALE GENOMIC DNA]</scope>
</reference>
<evidence type="ECO:0000313" key="3">
    <source>
        <dbReference type="Proteomes" id="UP000177481"/>
    </source>
</evidence>
<dbReference type="AlphaFoldDB" id="A0A1F5EAZ4"/>
<gene>
    <name evidence="2" type="ORF">A3A71_00795</name>
</gene>
<dbReference type="PROSITE" id="PS50280">
    <property type="entry name" value="SET"/>
    <property type="match status" value="1"/>
</dbReference>
<dbReference type="InterPro" id="IPR001214">
    <property type="entry name" value="SET_dom"/>
</dbReference>
<feature type="domain" description="SET" evidence="1">
    <location>
        <begin position="4"/>
        <end position="114"/>
    </location>
</feature>
<dbReference type="Proteomes" id="UP000177481">
    <property type="component" value="Unassembled WGS sequence"/>
</dbReference>
<organism evidence="2 3">
    <name type="scientific">Candidatus Berkelbacteria bacterium RIFCSPLOWO2_01_FULL_50_28</name>
    <dbReference type="NCBI Taxonomy" id="1797471"/>
    <lineage>
        <taxon>Bacteria</taxon>
        <taxon>Candidatus Berkelbacteria</taxon>
    </lineage>
</organism>
<protein>
    <recommendedName>
        <fullName evidence="1">SET domain-containing protein</fullName>
    </recommendedName>
</protein>
<dbReference type="SUPFAM" id="SSF82199">
    <property type="entry name" value="SET domain"/>
    <property type="match status" value="1"/>
</dbReference>
<dbReference type="STRING" id="1797471.A3A71_00795"/>
<evidence type="ECO:0000259" key="1">
    <source>
        <dbReference type="PROSITE" id="PS50280"/>
    </source>
</evidence>
<sequence length="136" mass="15723">MFIYKTSLKPSPIHGLGVFAWKGIRKGSVVYQHRPELDQIFSANEFANLDRRDQALILHYGGLDKRLNRYRLPYDNLRFLNHSDTPNLVYVVATDQIVALRAIAAGEELTQNYRDFEDGVEFRIAKSVKNPNEEKQ</sequence>
<proteinExistence type="predicted"/>
<dbReference type="SMART" id="SM00317">
    <property type="entry name" value="SET"/>
    <property type="match status" value="1"/>
</dbReference>
<dbReference type="EMBL" id="MEZX01000002">
    <property type="protein sequence ID" value="OGD64579.1"/>
    <property type="molecule type" value="Genomic_DNA"/>
</dbReference>
<evidence type="ECO:0000313" key="2">
    <source>
        <dbReference type="EMBL" id="OGD64579.1"/>
    </source>
</evidence>